<feature type="domain" description="TnsA endonuclease N-terminal" evidence="1">
    <location>
        <begin position="75"/>
        <end position="167"/>
    </location>
</feature>
<sequence>MEWPTTSDLYLPHLSARIRRGRGIGIGEAYVPWLKVRDVPSRGTSSIVQGINVDRSFHFLSKLEVTYFYLQERKSNVIDIREQFPILDIARTIELCSQFGVQHGYRGIYPEPFTIDFLITENTTNGVQYKAASIKTPEDANNPRVKLRLAIEYEWCREQSIPWVLIDTSLFNDIVLENLRFLRSWFRHRYMPSIQKTNTFAMSFMNNYSRNVQLVELLQKTASQLKLEFSVAADAFRYCGWTNQLPVSLHHSISFDKPLVLSNAAN</sequence>
<reference evidence="2 3" key="1">
    <citation type="journal article" date="2007" name="PLoS Genet.">
        <title>A tale of two oxidation states: bacterial colonization of arsenic-rich environments.</title>
        <authorList>
            <person name="Muller D."/>
            <person name="Medigue C."/>
            <person name="Koechler S."/>
            <person name="Barbe V."/>
            <person name="Barakat M."/>
            <person name="Talla E."/>
            <person name="Bonnefoy V."/>
            <person name="Krin E."/>
            <person name="Arsene-Ploetze F."/>
            <person name="Carapito C."/>
            <person name="Chandler M."/>
            <person name="Cournoyer B."/>
            <person name="Cruveiller S."/>
            <person name="Dossat C."/>
            <person name="Duval S."/>
            <person name="Heymann M."/>
            <person name="Leize E."/>
            <person name="Lieutaud A."/>
            <person name="Lievremont D."/>
            <person name="Makita Y."/>
            <person name="Mangenot S."/>
            <person name="Nitschke W."/>
            <person name="Ortet P."/>
            <person name="Perdrial N."/>
            <person name="Schoepp B."/>
            <person name="Siguier N."/>
            <person name="Simeonova D.D."/>
            <person name="Rouy Z."/>
            <person name="Segurens B."/>
            <person name="Turlin E."/>
            <person name="Vallenet D."/>
            <person name="Van Dorsselaer A."/>
            <person name="Weiss S."/>
            <person name="Weissenbach J."/>
            <person name="Lett M.C."/>
            <person name="Danchin A."/>
            <person name="Bertin P.N."/>
        </authorList>
    </citation>
    <scope>NUCLEOTIDE SEQUENCE [LARGE SCALE GENOMIC DNA]</scope>
    <source>
        <strain evidence="3">ULPAs1</strain>
    </source>
</reference>
<protein>
    <recommendedName>
        <fullName evidence="1">TnsA endonuclease N-terminal domain-containing protein</fullName>
    </recommendedName>
</protein>
<dbReference type="GO" id="GO:0003676">
    <property type="term" value="F:nucleic acid binding"/>
    <property type="evidence" value="ECO:0007669"/>
    <property type="project" value="InterPro"/>
</dbReference>
<dbReference type="InterPro" id="IPR011856">
    <property type="entry name" value="tRNA_endonuc-like_dom_sf"/>
</dbReference>
<dbReference type="KEGG" id="har:HEAR3225"/>
<dbReference type="EMBL" id="CU207211">
    <property type="protein sequence ID" value="CAL63332.1"/>
    <property type="molecule type" value="Genomic_DNA"/>
</dbReference>
<dbReference type="AlphaFoldDB" id="A4G9Z5"/>
<dbReference type="Pfam" id="PF08722">
    <property type="entry name" value="Tn7_TnsA-like_N"/>
    <property type="match status" value="1"/>
</dbReference>
<gene>
    <name evidence="2" type="ordered locus">HEAR3225</name>
</gene>
<evidence type="ECO:0000313" key="2">
    <source>
        <dbReference type="EMBL" id="CAL63332.1"/>
    </source>
</evidence>
<evidence type="ECO:0000259" key="1">
    <source>
        <dbReference type="Pfam" id="PF08722"/>
    </source>
</evidence>
<dbReference type="Gene3D" id="3.40.1350.10">
    <property type="match status" value="1"/>
</dbReference>
<dbReference type="OrthoDB" id="5291587at2"/>
<name>A4G9Z5_HERAR</name>
<dbReference type="CDD" id="cd22362">
    <property type="entry name" value="TnsA_endonuclease-like"/>
    <property type="match status" value="1"/>
</dbReference>
<proteinExistence type="predicted"/>
<dbReference type="Proteomes" id="UP000006697">
    <property type="component" value="Chromosome"/>
</dbReference>
<dbReference type="SUPFAM" id="SSF52980">
    <property type="entry name" value="Restriction endonuclease-like"/>
    <property type="match status" value="1"/>
</dbReference>
<organism evidence="2 3">
    <name type="scientific">Herminiimonas arsenicoxydans</name>
    <dbReference type="NCBI Taxonomy" id="204773"/>
    <lineage>
        <taxon>Bacteria</taxon>
        <taxon>Pseudomonadati</taxon>
        <taxon>Pseudomonadota</taxon>
        <taxon>Betaproteobacteria</taxon>
        <taxon>Burkholderiales</taxon>
        <taxon>Oxalobacteraceae</taxon>
        <taxon>Herminiimonas</taxon>
    </lineage>
</organism>
<dbReference type="STRING" id="204773.HEAR3225"/>
<dbReference type="HOGENOM" id="CLU_076083_0_0_4"/>
<dbReference type="InterPro" id="IPR014833">
    <property type="entry name" value="TnsA_N"/>
</dbReference>
<keyword evidence="3" id="KW-1185">Reference proteome</keyword>
<accession>A4G9Z5</accession>
<evidence type="ECO:0000313" key="3">
    <source>
        <dbReference type="Proteomes" id="UP000006697"/>
    </source>
</evidence>
<dbReference type="InterPro" id="IPR011335">
    <property type="entry name" value="Restrct_endonuc-II-like"/>
</dbReference>
<dbReference type="eggNOG" id="ENOG502Z9E1">
    <property type="taxonomic scope" value="Bacteria"/>
</dbReference>